<comment type="caution">
    <text evidence="1">The sequence shown here is derived from an EMBL/GenBank/DDBJ whole genome shotgun (WGS) entry which is preliminary data.</text>
</comment>
<proteinExistence type="predicted"/>
<gene>
    <name evidence="1" type="ORF">DPMN_180764</name>
</gene>
<sequence length="51" mass="5787">MCLEALSTARTTTHSARDDYRCLSALSRRKMIRCVYQSLFTGPTGLFTRSL</sequence>
<evidence type="ECO:0000313" key="2">
    <source>
        <dbReference type="Proteomes" id="UP000828390"/>
    </source>
</evidence>
<name>A0A9D4DB21_DREPO</name>
<evidence type="ECO:0000313" key="1">
    <source>
        <dbReference type="EMBL" id="KAH3746357.1"/>
    </source>
</evidence>
<accession>A0A9D4DB21</accession>
<dbReference type="Proteomes" id="UP000828390">
    <property type="component" value="Unassembled WGS sequence"/>
</dbReference>
<reference evidence="1" key="1">
    <citation type="journal article" date="2019" name="bioRxiv">
        <title>The Genome of the Zebra Mussel, Dreissena polymorpha: A Resource for Invasive Species Research.</title>
        <authorList>
            <person name="McCartney M.A."/>
            <person name="Auch B."/>
            <person name="Kono T."/>
            <person name="Mallez S."/>
            <person name="Zhang Y."/>
            <person name="Obille A."/>
            <person name="Becker A."/>
            <person name="Abrahante J.E."/>
            <person name="Garbe J."/>
            <person name="Badalamenti J.P."/>
            <person name="Herman A."/>
            <person name="Mangelson H."/>
            <person name="Liachko I."/>
            <person name="Sullivan S."/>
            <person name="Sone E.D."/>
            <person name="Koren S."/>
            <person name="Silverstein K.A.T."/>
            <person name="Beckman K.B."/>
            <person name="Gohl D.M."/>
        </authorList>
    </citation>
    <scope>NUCLEOTIDE SEQUENCE</scope>
    <source>
        <strain evidence="1">Duluth1</strain>
        <tissue evidence="1">Whole animal</tissue>
    </source>
</reference>
<protein>
    <submittedName>
        <fullName evidence="1">Uncharacterized protein</fullName>
    </submittedName>
</protein>
<keyword evidence="2" id="KW-1185">Reference proteome</keyword>
<reference evidence="1" key="2">
    <citation type="submission" date="2020-11" db="EMBL/GenBank/DDBJ databases">
        <authorList>
            <person name="McCartney M.A."/>
            <person name="Auch B."/>
            <person name="Kono T."/>
            <person name="Mallez S."/>
            <person name="Becker A."/>
            <person name="Gohl D.M."/>
            <person name="Silverstein K.A.T."/>
            <person name="Koren S."/>
            <person name="Bechman K.B."/>
            <person name="Herman A."/>
            <person name="Abrahante J.E."/>
            <person name="Garbe J."/>
        </authorList>
    </citation>
    <scope>NUCLEOTIDE SEQUENCE</scope>
    <source>
        <strain evidence="1">Duluth1</strain>
        <tissue evidence="1">Whole animal</tissue>
    </source>
</reference>
<dbReference type="EMBL" id="JAIWYP010000010">
    <property type="protein sequence ID" value="KAH3746357.1"/>
    <property type="molecule type" value="Genomic_DNA"/>
</dbReference>
<organism evidence="1 2">
    <name type="scientific">Dreissena polymorpha</name>
    <name type="common">Zebra mussel</name>
    <name type="synonym">Mytilus polymorpha</name>
    <dbReference type="NCBI Taxonomy" id="45954"/>
    <lineage>
        <taxon>Eukaryota</taxon>
        <taxon>Metazoa</taxon>
        <taxon>Spiralia</taxon>
        <taxon>Lophotrochozoa</taxon>
        <taxon>Mollusca</taxon>
        <taxon>Bivalvia</taxon>
        <taxon>Autobranchia</taxon>
        <taxon>Heteroconchia</taxon>
        <taxon>Euheterodonta</taxon>
        <taxon>Imparidentia</taxon>
        <taxon>Neoheterodontei</taxon>
        <taxon>Myida</taxon>
        <taxon>Dreissenoidea</taxon>
        <taxon>Dreissenidae</taxon>
        <taxon>Dreissena</taxon>
    </lineage>
</organism>
<dbReference type="AlphaFoldDB" id="A0A9D4DB21"/>